<proteinExistence type="predicted"/>
<accession>X7ZZ15</accession>
<dbReference type="EMBL" id="JAOB01000069">
    <property type="protein sequence ID" value="EUA23870.1"/>
    <property type="molecule type" value="Genomic_DNA"/>
</dbReference>
<feature type="transmembrane region" description="Helical" evidence="6">
    <location>
        <begin position="25"/>
        <end position="43"/>
    </location>
</feature>
<evidence type="ECO:0000256" key="5">
    <source>
        <dbReference type="RuleBase" id="RU000320"/>
    </source>
</evidence>
<dbReference type="GO" id="GO:0016020">
    <property type="term" value="C:membrane"/>
    <property type="evidence" value="ECO:0007669"/>
    <property type="project" value="UniProtKB-SubCell"/>
</dbReference>
<evidence type="ECO:0000256" key="4">
    <source>
        <dbReference type="ARBA" id="ARBA00023136"/>
    </source>
</evidence>
<feature type="transmembrane region" description="Helical" evidence="6">
    <location>
        <begin position="93"/>
        <end position="118"/>
    </location>
</feature>
<dbReference type="GO" id="GO:0012505">
    <property type="term" value="C:endomembrane system"/>
    <property type="evidence" value="ECO:0007669"/>
    <property type="project" value="UniProtKB-SubCell"/>
</dbReference>
<dbReference type="Pfam" id="PF00361">
    <property type="entry name" value="Proton_antipo_M"/>
    <property type="match status" value="1"/>
</dbReference>
<evidence type="ECO:0000259" key="7">
    <source>
        <dbReference type="Pfam" id="PF00361"/>
    </source>
</evidence>
<dbReference type="PANTHER" id="PTHR22773">
    <property type="entry name" value="NADH DEHYDROGENASE"/>
    <property type="match status" value="1"/>
</dbReference>
<evidence type="ECO:0000256" key="6">
    <source>
        <dbReference type="SAM" id="Phobius"/>
    </source>
</evidence>
<keyword evidence="3 6" id="KW-1133">Transmembrane helix</keyword>
<feature type="domain" description="NADH:quinone oxidoreductase/Mrp antiporter transmembrane" evidence="7">
    <location>
        <begin position="2"/>
        <end position="144"/>
    </location>
</feature>
<evidence type="ECO:0000313" key="8">
    <source>
        <dbReference type="EMBL" id="EUA23870.1"/>
    </source>
</evidence>
<comment type="caution">
    <text evidence="8">The sequence shown here is derived from an EMBL/GenBank/DDBJ whole genome shotgun (WGS) entry which is preliminary data.</text>
</comment>
<dbReference type="AlphaFoldDB" id="X7ZZ15"/>
<organism evidence="8">
    <name type="scientific">Mycobacterium xenopi 4042</name>
    <dbReference type="NCBI Taxonomy" id="1299334"/>
    <lineage>
        <taxon>Bacteria</taxon>
        <taxon>Bacillati</taxon>
        <taxon>Actinomycetota</taxon>
        <taxon>Actinomycetes</taxon>
        <taxon>Mycobacteriales</taxon>
        <taxon>Mycobacteriaceae</taxon>
        <taxon>Mycobacterium</taxon>
    </lineage>
</organism>
<gene>
    <name evidence="8" type="ORF">I553_5585</name>
</gene>
<evidence type="ECO:0000256" key="2">
    <source>
        <dbReference type="ARBA" id="ARBA00022692"/>
    </source>
</evidence>
<comment type="subcellular location">
    <subcellularLocation>
        <location evidence="1">Endomembrane system</location>
        <topology evidence="1">Multi-pass membrane protein</topology>
    </subcellularLocation>
    <subcellularLocation>
        <location evidence="5">Membrane</location>
        <topology evidence="5">Multi-pass membrane protein</topology>
    </subcellularLocation>
</comment>
<name>X7ZZ15_MYCXE</name>
<evidence type="ECO:0000256" key="1">
    <source>
        <dbReference type="ARBA" id="ARBA00004127"/>
    </source>
</evidence>
<keyword evidence="2 5" id="KW-0812">Transmembrane</keyword>
<protein>
    <submittedName>
        <fullName evidence="8">NADH-Ubiquinone/plastoquinone (Complex I), various chains family protein</fullName>
    </submittedName>
</protein>
<evidence type="ECO:0000256" key="3">
    <source>
        <dbReference type="ARBA" id="ARBA00022989"/>
    </source>
</evidence>
<keyword evidence="4 6" id="KW-0472">Membrane</keyword>
<keyword evidence="8" id="KW-0830">Ubiquinone</keyword>
<feature type="transmembrane region" description="Helical" evidence="6">
    <location>
        <begin position="55"/>
        <end position="73"/>
    </location>
</feature>
<dbReference type="PATRIC" id="fig|1299334.3.peg.7534"/>
<feature type="transmembrane region" description="Helical" evidence="6">
    <location>
        <begin position="173"/>
        <end position="192"/>
    </location>
</feature>
<sequence length="208" mass="21494">MAVTILTMIVASVLTVTQTELKRLLAYSSIANAGFILIGVIAAKSAGLSSTMFYLVSYGFSTLGAFAVISLARNTADEEDTEISRWAGLGRRAPLVAATLALFLLAMAGIPLTSGFISKFVVFQAAMSDGGAVLVVVGVISSAIAAFAYIRIIVMMYFTDPPADPPHVRTPSALTAAAVAAGVAVTVLLGIAPQPLLDLANQAGLFLR</sequence>
<dbReference type="InterPro" id="IPR001750">
    <property type="entry name" value="ND/Mrp_TM"/>
</dbReference>
<reference evidence="8" key="1">
    <citation type="submission" date="2014-01" db="EMBL/GenBank/DDBJ databases">
        <authorList>
            <person name="Brown-Elliot B."/>
            <person name="Wallace R."/>
            <person name="Lenaerts A."/>
            <person name="Ordway D."/>
            <person name="DeGroote M.A."/>
            <person name="Parker T."/>
            <person name="Sizemore C."/>
            <person name="Tallon L.J."/>
            <person name="Sadzewicz L.K."/>
            <person name="Sengamalay N."/>
            <person name="Fraser C.M."/>
            <person name="Hine E."/>
            <person name="Shefchek K.A."/>
            <person name="Das S.P."/>
            <person name="Tettelin H."/>
        </authorList>
    </citation>
    <scope>NUCLEOTIDE SEQUENCE [LARGE SCALE GENOMIC DNA]</scope>
    <source>
        <strain evidence="8">4042</strain>
    </source>
</reference>
<feature type="transmembrane region" description="Helical" evidence="6">
    <location>
        <begin position="130"/>
        <end position="153"/>
    </location>
</feature>